<sequence length="341" mass="37600">MIINFKKFGLIVTSLACLAACNQTDNESANNDDATPNSSQSQASKALPANQDKQTESAANQQQDFSGQVIDQSDFASYQAGLTDGQPVDPDKVLELIQAALDKNLQLDNGQFSHTIILTDSNQASKQATQEVTFEATGSVDQYNALVTKYDDSSQTKANSHMARIGGHYYEVKASQNQAGDKQWQQAKEVIEIPFNLLDNDFTRGDLTRAKVSQVTHYLDGQDHVYHLDMSQAAKEQLLAESQQFVKDNYRAIIAEAGNQYGQEHLTTFGDVTDLLADISVADYGMTVRINQAGYLDLIVKESQLDYQGQVYQRLLDGSQLLAANSNQVKQQLDQVKADIK</sequence>
<accession>A0A0X8FJN4</accession>
<dbReference type="KEGG" id="auh:AWM75_00195"/>
<gene>
    <name evidence="3" type="ORF">AWM75_00195</name>
</gene>
<organism evidence="3 4">
    <name type="scientific">Aerococcus urinaehominis</name>
    <dbReference type="NCBI Taxonomy" id="128944"/>
    <lineage>
        <taxon>Bacteria</taxon>
        <taxon>Bacillati</taxon>
        <taxon>Bacillota</taxon>
        <taxon>Bacilli</taxon>
        <taxon>Lactobacillales</taxon>
        <taxon>Aerococcaceae</taxon>
        <taxon>Aerococcus</taxon>
    </lineage>
</organism>
<evidence type="ECO:0000256" key="1">
    <source>
        <dbReference type="SAM" id="MobiDB-lite"/>
    </source>
</evidence>
<reference evidence="3 4" key="1">
    <citation type="journal article" date="2016" name="Genome Announc.">
        <title>Complete Genome Sequences of Aerococcus christensenii CCUG 28831T, Aerococcus sanguinicola CCUG 43001T, Aerococcus urinae CCUG 36881T, Aerococcus urinaeequi CCUG 28094T, Aerococcus urinaehominis CCUG 42038 BT, and Aerococcus viridans CCUG 4311T.</title>
        <authorList>
            <person name="Carkaci D."/>
            <person name="Dargis R."/>
            <person name="Nielsen X.C."/>
            <person name="Skovgaard O."/>
            <person name="Fuursted K."/>
            <person name="Christensen J.J."/>
        </authorList>
    </citation>
    <scope>NUCLEOTIDE SEQUENCE [LARGE SCALE GENOMIC DNA]</scope>
    <source>
        <strain evidence="3 4">CCUG42038B</strain>
    </source>
</reference>
<feature type="region of interest" description="Disordered" evidence="1">
    <location>
        <begin position="27"/>
        <end position="62"/>
    </location>
</feature>
<feature type="chain" id="PRO_5043893013" evidence="2">
    <location>
        <begin position="20"/>
        <end position="341"/>
    </location>
</feature>
<reference evidence="4" key="2">
    <citation type="submission" date="2016-01" db="EMBL/GenBank/DDBJ databases">
        <title>Six Aerococcus type strain genome sequencing and assembly using PacBio and Illumina Hiseq.</title>
        <authorList>
            <person name="Carkaci D."/>
            <person name="Dargis R."/>
            <person name="Nielsen X.C."/>
            <person name="Skovgaard O."/>
            <person name="Fuursted K."/>
            <person name="Christensen J.J."/>
        </authorList>
    </citation>
    <scope>NUCLEOTIDE SEQUENCE [LARGE SCALE GENOMIC DNA]</scope>
    <source>
        <strain evidence="4">CCUG42038B</strain>
    </source>
</reference>
<protein>
    <submittedName>
        <fullName evidence="3">Uncharacterized protein</fullName>
    </submittedName>
</protein>
<dbReference type="RefSeq" id="WP_067977164.1">
    <property type="nucleotide sequence ID" value="NZ_CP014163.1"/>
</dbReference>
<dbReference type="Proteomes" id="UP000062260">
    <property type="component" value="Chromosome"/>
</dbReference>
<name>A0A0X8FJN4_9LACT</name>
<dbReference type="EMBL" id="CP014163">
    <property type="protein sequence ID" value="AMB98505.1"/>
    <property type="molecule type" value="Genomic_DNA"/>
</dbReference>
<evidence type="ECO:0000313" key="3">
    <source>
        <dbReference type="EMBL" id="AMB98505.1"/>
    </source>
</evidence>
<dbReference type="STRING" id="128944.AWM75_00195"/>
<dbReference type="AlphaFoldDB" id="A0A0X8FJN4"/>
<proteinExistence type="predicted"/>
<evidence type="ECO:0000313" key="4">
    <source>
        <dbReference type="Proteomes" id="UP000062260"/>
    </source>
</evidence>
<keyword evidence="2" id="KW-0732">Signal</keyword>
<keyword evidence="4" id="KW-1185">Reference proteome</keyword>
<feature type="signal peptide" evidence="2">
    <location>
        <begin position="1"/>
        <end position="19"/>
    </location>
</feature>
<evidence type="ECO:0000256" key="2">
    <source>
        <dbReference type="SAM" id="SignalP"/>
    </source>
</evidence>
<feature type="compositionally biased region" description="Polar residues" evidence="1">
    <location>
        <begin position="27"/>
        <end position="44"/>
    </location>
</feature>